<keyword evidence="1" id="KW-0472">Membrane</keyword>
<dbReference type="AlphaFoldDB" id="A0A4V6BKK0"/>
<reference evidence="2 3" key="1">
    <citation type="submission" date="2019-05" db="EMBL/GenBank/DDBJ databases">
        <title>Dyadobacter AR-3-8 sp. nov., isolated from arctic soil.</title>
        <authorList>
            <person name="Chaudhary D.K."/>
        </authorList>
    </citation>
    <scope>NUCLEOTIDE SEQUENCE [LARGE SCALE GENOMIC DNA]</scope>
    <source>
        <strain evidence="2 3">AR-3-8</strain>
    </source>
</reference>
<evidence type="ECO:0000256" key="1">
    <source>
        <dbReference type="SAM" id="Phobius"/>
    </source>
</evidence>
<dbReference type="EMBL" id="SZVO01000018">
    <property type="protein sequence ID" value="TKT87643.1"/>
    <property type="molecule type" value="Genomic_DNA"/>
</dbReference>
<organism evidence="2 3">
    <name type="scientific">Dyadobacter frigoris</name>
    <dbReference type="NCBI Taxonomy" id="2576211"/>
    <lineage>
        <taxon>Bacteria</taxon>
        <taxon>Pseudomonadati</taxon>
        <taxon>Bacteroidota</taxon>
        <taxon>Cytophagia</taxon>
        <taxon>Cytophagales</taxon>
        <taxon>Spirosomataceae</taxon>
        <taxon>Dyadobacter</taxon>
    </lineage>
</organism>
<accession>A0A4V6BKK0</accession>
<name>A0A4V6BKK0_9BACT</name>
<comment type="caution">
    <text evidence="2">The sequence shown here is derived from an EMBL/GenBank/DDBJ whole genome shotgun (WGS) entry which is preliminary data.</text>
</comment>
<keyword evidence="1" id="KW-1133">Transmembrane helix</keyword>
<protein>
    <submittedName>
        <fullName evidence="2">YjbH domain-containing protein</fullName>
    </submittedName>
</protein>
<feature type="transmembrane region" description="Helical" evidence="1">
    <location>
        <begin position="25"/>
        <end position="45"/>
    </location>
</feature>
<sequence>MNLRLIVIFDILVGKIYVKNSRRGSFLPFLLILFVNTPLFAQMNFSGKPGLLNIPTAIETKSGSLIAGYAYNPVKYSFRRNGIQSESIYYVNLTILSRLDLNLNLMRMNGETRFQDKGIGDRQLDLKYLILKEKKYQPSLALYLSMPFAIDNSFTTNALVATKTFKLSNNFFAEVTGGYGSPVYIKRGDSEKENSNIFSNLKIQNKNTDKRYKYLSGPIGGLNLRYQNKGGVMLEWDSRHFNIGAYGKLFKKWTIQAGVINFDQVTFGTSYALNLKALPKRLKKANENK</sequence>
<dbReference type="Pfam" id="PF06082">
    <property type="entry name" value="YjbH"/>
    <property type="match status" value="1"/>
</dbReference>
<keyword evidence="1" id="KW-0812">Transmembrane</keyword>
<keyword evidence="3" id="KW-1185">Reference proteome</keyword>
<gene>
    <name evidence="2" type="ORF">FDK13_29090</name>
</gene>
<dbReference type="InterPro" id="IPR010344">
    <property type="entry name" value="YbjH"/>
</dbReference>
<dbReference type="Proteomes" id="UP000304900">
    <property type="component" value="Unassembled WGS sequence"/>
</dbReference>
<proteinExistence type="predicted"/>
<evidence type="ECO:0000313" key="2">
    <source>
        <dbReference type="EMBL" id="TKT87643.1"/>
    </source>
</evidence>
<dbReference type="OrthoDB" id="947745at2"/>
<evidence type="ECO:0000313" key="3">
    <source>
        <dbReference type="Proteomes" id="UP000304900"/>
    </source>
</evidence>